<organism evidence="1 2">
    <name type="scientific">Rickettsia africae (strain ESF-5)</name>
    <dbReference type="NCBI Taxonomy" id="347255"/>
    <lineage>
        <taxon>Bacteria</taxon>
        <taxon>Pseudomonadati</taxon>
        <taxon>Pseudomonadota</taxon>
        <taxon>Alphaproteobacteria</taxon>
        <taxon>Rickettsiales</taxon>
        <taxon>Rickettsiaceae</taxon>
        <taxon>Rickettsieae</taxon>
        <taxon>Rickettsia</taxon>
        <taxon>spotted fever group</taxon>
    </lineage>
</organism>
<accession>C3PNI5</accession>
<proteinExistence type="predicted"/>
<dbReference type="KEGG" id="raf:RAF_ORF0586"/>
<gene>
    <name evidence="1" type="ordered locus">RAF_ORF0586</name>
</gene>
<keyword evidence="2" id="KW-1185">Reference proteome</keyword>
<evidence type="ECO:0000313" key="1">
    <source>
        <dbReference type="EMBL" id="ACP53495.1"/>
    </source>
</evidence>
<protein>
    <submittedName>
        <fullName evidence="1">Uncharacterized protein</fullName>
    </submittedName>
</protein>
<dbReference type="EMBL" id="CP001612">
    <property type="protein sequence ID" value="ACP53495.1"/>
    <property type="molecule type" value="Genomic_DNA"/>
</dbReference>
<reference evidence="1 2" key="1">
    <citation type="journal article" date="2009" name="BMC Genomics">
        <title>Analysis of the Rickettsia africae genome reveals that virulence acquisition in Rickettsia species may be explained by genome reduction.</title>
        <authorList>
            <person name="Fournier P.-E."/>
            <person name="El Karkouri K."/>
            <person name="Leroy Q."/>
            <person name="Robert C."/>
            <person name="Giumelli B."/>
            <person name="Renesto P."/>
            <person name="Socolovschi C."/>
            <person name="Parola P."/>
            <person name="Audic S."/>
            <person name="Raoult D."/>
        </authorList>
    </citation>
    <scope>NUCLEOTIDE SEQUENCE [LARGE SCALE GENOMIC DNA]</scope>
    <source>
        <strain evidence="1 2">ESF-5</strain>
    </source>
</reference>
<dbReference type="AlphaFoldDB" id="C3PNI5"/>
<dbReference type="Proteomes" id="UP000002305">
    <property type="component" value="Chromosome"/>
</dbReference>
<name>C3PNI5_RICAE</name>
<sequence>MLKTSYYDSIYKLIFNKILKFIEFNKKIIMFRWFQPSNQELIRTIQKKNTAKAQKLIAAMDITELSKVRDIYISISRTIGSIRTYILSYITVTYQIQCTAYTAGAQYCSICSYATG</sequence>
<evidence type="ECO:0000313" key="2">
    <source>
        <dbReference type="Proteomes" id="UP000002305"/>
    </source>
</evidence>
<dbReference type="HOGENOM" id="CLU_169004_0_0_5"/>